<evidence type="ECO:0000256" key="3">
    <source>
        <dbReference type="ARBA" id="ARBA00023027"/>
    </source>
</evidence>
<dbReference type="EMBL" id="FNYR01000006">
    <property type="protein sequence ID" value="SEI70188.1"/>
    <property type="molecule type" value="Genomic_DNA"/>
</dbReference>
<name>A0A1H6SQF6_9EURY</name>
<dbReference type="CDD" id="cd12173">
    <property type="entry name" value="PGDH_4"/>
    <property type="match status" value="1"/>
</dbReference>
<feature type="region of interest" description="Disordered" evidence="5">
    <location>
        <begin position="306"/>
        <end position="325"/>
    </location>
</feature>
<dbReference type="Pfam" id="PF00389">
    <property type="entry name" value="2-Hacid_dh"/>
    <property type="match status" value="1"/>
</dbReference>
<reference evidence="8 9" key="1">
    <citation type="submission" date="2016-10" db="EMBL/GenBank/DDBJ databases">
        <authorList>
            <person name="de Groot N.N."/>
        </authorList>
    </citation>
    <scope>NUCLEOTIDE SEQUENCE [LARGE SCALE GENOMIC DNA]</scope>
    <source>
        <strain evidence="8 9">DSM 22187</strain>
    </source>
</reference>
<feature type="domain" description="D-isomer specific 2-hydroxyacid dehydrogenase NAD-binding" evidence="7">
    <location>
        <begin position="109"/>
        <end position="283"/>
    </location>
</feature>
<dbReference type="InterPro" id="IPR006140">
    <property type="entry name" value="D-isomer_DH_NAD-bd"/>
</dbReference>
<dbReference type="SUPFAM" id="SSF51735">
    <property type="entry name" value="NAD(P)-binding Rossmann-fold domains"/>
    <property type="match status" value="1"/>
</dbReference>
<keyword evidence="2 4" id="KW-0560">Oxidoreductase</keyword>
<dbReference type="GO" id="GO:0047545">
    <property type="term" value="F:(S)-2-hydroxyglutarate dehydrogenase activity"/>
    <property type="evidence" value="ECO:0007669"/>
    <property type="project" value="UniProtKB-ARBA"/>
</dbReference>
<organism evidence="8 9">
    <name type="scientific">Halohasta litchfieldiae</name>
    <dbReference type="NCBI Taxonomy" id="1073996"/>
    <lineage>
        <taxon>Archaea</taxon>
        <taxon>Methanobacteriati</taxon>
        <taxon>Methanobacteriota</taxon>
        <taxon>Stenosarchaea group</taxon>
        <taxon>Halobacteria</taxon>
        <taxon>Halobacteriales</taxon>
        <taxon>Haloferacaceae</taxon>
        <taxon>Halohasta</taxon>
    </lineage>
</organism>
<sequence>MSDQWQILLPPQIDPAGPESISDFATCTGMDEYDSVDDALDDIAKYDAVIVSVAKLDREVIERGENLKVIAKHGSGLDNVDMEAASENGVVVCNTPGVNSRSVAEHAIALQFGVRRNLGAADRHVRDGGWDRSAFVGYELQDSTLGLMGFGSIAHETATIAQGIGLNVIIYDPGHPADQLPEGIGRVDDLTTLFAESDAVSLHVPLVDGTYHAVSTDQFEALGEDGILINTSRGGVVDKDALLEALNNDVIAGAGVDNFEEEPPGANHPIYDHDEVLMTPHIAGVTYDSLERMSRSASTNVRTVYEGDLPESTVNREALGREQSQ</sequence>
<protein>
    <submittedName>
        <fullName evidence="8">D-3-phosphoglycerate dehydrogenase</fullName>
    </submittedName>
</protein>
<dbReference type="FunFam" id="3.40.50.720:FF:000041">
    <property type="entry name" value="D-3-phosphoglycerate dehydrogenase"/>
    <property type="match status" value="1"/>
</dbReference>
<dbReference type="GO" id="GO:0006564">
    <property type="term" value="P:L-serine biosynthetic process"/>
    <property type="evidence" value="ECO:0007669"/>
    <property type="project" value="UniProtKB-ARBA"/>
</dbReference>
<dbReference type="PANTHER" id="PTHR42789:SF1">
    <property type="entry name" value="D-ISOMER SPECIFIC 2-HYDROXYACID DEHYDROGENASE FAMILY PROTEIN (AFU_ORTHOLOGUE AFUA_6G10090)"/>
    <property type="match status" value="1"/>
</dbReference>
<evidence type="ECO:0000256" key="5">
    <source>
        <dbReference type="SAM" id="MobiDB-lite"/>
    </source>
</evidence>
<dbReference type="RefSeq" id="WP_089671479.1">
    <property type="nucleotide sequence ID" value="NZ_CP024845.1"/>
</dbReference>
<dbReference type="GO" id="GO:0004617">
    <property type="term" value="F:phosphoglycerate dehydrogenase activity"/>
    <property type="evidence" value="ECO:0007669"/>
    <property type="project" value="UniProtKB-ARBA"/>
</dbReference>
<dbReference type="InterPro" id="IPR036291">
    <property type="entry name" value="NAD(P)-bd_dom_sf"/>
</dbReference>
<keyword evidence="9" id="KW-1185">Reference proteome</keyword>
<dbReference type="GeneID" id="35000923"/>
<dbReference type="PANTHER" id="PTHR42789">
    <property type="entry name" value="D-ISOMER SPECIFIC 2-HYDROXYACID DEHYDROGENASE FAMILY PROTEIN (AFU_ORTHOLOGUE AFUA_6G10090)"/>
    <property type="match status" value="1"/>
</dbReference>
<feature type="domain" description="D-isomer specific 2-hydroxyacid dehydrogenase catalytic" evidence="6">
    <location>
        <begin position="35"/>
        <end position="315"/>
    </location>
</feature>
<dbReference type="STRING" id="1073996.SAMN05444271_10619"/>
<keyword evidence="3" id="KW-0520">NAD</keyword>
<evidence type="ECO:0000313" key="8">
    <source>
        <dbReference type="EMBL" id="SEI70188.1"/>
    </source>
</evidence>
<dbReference type="OrthoDB" id="34275at2157"/>
<dbReference type="InterPro" id="IPR006139">
    <property type="entry name" value="D-isomer_2_OHA_DH_cat_dom"/>
</dbReference>
<comment type="similarity">
    <text evidence="1 4">Belongs to the D-isomer specific 2-hydroxyacid dehydrogenase family.</text>
</comment>
<evidence type="ECO:0000259" key="6">
    <source>
        <dbReference type="Pfam" id="PF00389"/>
    </source>
</evidence>
<evidence type="ECO:0000313" key="9">
    <source>
        <dbReference type="Proteomes" id="UP000198888"/>
    </source>
</evidence>
<proteinExistence type="inferred from homology"/>
<dbReference type="GO" id="GO:0051287">
    <property type="term" value="F:NAD binding"/>
    <property type="evidence" value="ECO:0007669"/>
    <property type="project" value="InterPro"/>
</dbReference>
<gene>
    <name evidence="8" type="ORF">SAMN05444271_10619</name>
</gene>
<dbReference type="Proteomes" id="UP000198888">
    <property type="component" value="Unassembled WGS sequence"/>
</dbReference>
<dbReference type="KEGG" id="hae:halTADL_0088"/>
<dbReference type="InterPro" id="IPR050857">
    <property type="entry name" value="D-2-hydroxyacid_DH"/>
</dbReference>
<dbReference type="Gene3D" id="3.40.50.720">
    <property type="entry name" value="NAD(P)-binding Rossmann-like Domain"/>
    <property type="match status" value="2"/>
</dbReference>
<accession>A0A1H6SQF6</accession>
<dbReference type="SUPFAM" id="SSF52283">
    <property type="entry name" value="Formate/glycerate dehydrogenase catalytic domain-like"/>
    <property type="match status" value="1"/>
</dbReference>
<evidence type="ECO:0000259" key="7">
    <source>
        <dbReference type="Pfam" id="PF02826"/>
    </source>
</evidence>
<evidence type="ECO:0000256" key="4">
    <source>
        <dbReference type="RuleBase" id="RU003719"/>
    </source>
</evidence>
<dbReference type="AlphaFoldDB" id="A0A1H6SQF6"/>
<evidence type="ECO:0000256" key="2">
    <source>
        <dbReference type="ARBA" id="ARBA00023002"/>
    </source>
</evidence>
<dbReference type="Pfam" id="PF02826">
    <property type="entry name" value="2-Hacid_dh_C"/>
    <property type="match status" value="1"/>
</dbReference>
<evidence type="ECO:0000256" key="1">
    <source>
        <dbReference type="ARBA" id="ARBA00005854"/>
    </source>
</evidence>
<accession>A0A2H4PXS4</accession>